<name>A0AAD0RNU5_9NEIS</name>
<sequence>MLVSMPHRLREADRKPVLRSKTMQDTAITVVRELFECALLSPELDESRLARLVHPDYRQQADGRNLDYPAFVRHLRHLKRECSRVGLEILSWAEQGERLFTRHLVTADKRDGGQVRMLVIAEFCVRDGMVRACDELTHMLGGAAEDRDLGSRY</sequence>
<dbReference type="InterPro" id="IPR037401">
    <property type="entry name" value="SnoaL-like"/>
</dbReference>
<feature type="domain" description="SnoaL-like" evidence="1">
    <location>
        <begin position="45"/>
        <end position="130"/>
    </location>
</feature>
<dbReference type="SUPFAM" id="SSF54427">
    <property type="entry name" value="NTF2-like"/>
    <property type="match status" value="1"/>
</dbReference>
<dbReference type="Gene3D" id="3.10.450.50">
    <property type="match status" value="1"/>
</dbReference>
<proteinExistence type="predicted"/>
<evidence type="ECO:0000313" key="2">
    <source>
        <dbReference type="EMBL" id="AXT45877.1"/>
    </source>
</evidence>
<dbReference type="Pfam" id="PF12680">
    <property type="entry name" value="SnoaL_2"/>
    <property type="match status" value="1"/>
</dbReference>
<dbReference type="AlphaFoldDB" id="A0AAD0RNU5"/>
<protein>
    <submittedName>
        <fullName evidence="2">Nuclear transport factor 2 family protein</fullName>
    </submittedName>
</protein>
<dbReference type="Proteomes" id="UP000259465">
    <property type="component" value="Chromosome"/>
</dbReference>
<organism evidence="2 3">
    <name type="scientific">Chromobacterium rhizoryzae</name>
    <dbReference type="NCBI Taxonomy" id="1778675"/>
    <lineage>
        <taxon>Bacteria</taxon>
        <taxon>Pseudomonadati</taxon>
        <taxon>Pseudomonadota</taxon>
        <taxon>Betaproteobacteria</taxon>
        <taxon>Neisseriales</taxon>
        <taxon>Chromobacteriaceae</taxon>
        <taxon>Chromobacterium</taxon>
    </lineage>
</organism>
<dbReference type="EMBL" id="CP031968">
    <property type="protein sequence ID" value="AXT45877.1"/>
    <property type="molecule type" value="Genomic_DNA"/>
</dbReference>
<evidence type="ECO:0000259" key="1">
    <source>
        <dbReference type="Pfam" id="PF12680"/>
    </source>
</evidence>
<accession>A0AAD0RNU5</accession>
<dbReference type="InterPro" id="IPR032710">
    <property type="entry name" value="NTF2-like_dom_sf"/>
</dbReference>
<keyword evidence="3" id="KW-1185">Reference proteome</keyword>
<evidence type="ECO:0000313" key="3">
    <source>
        <dbReference type="Proteomes" id="UP000259465"/>
    </source>
</evidence>
<reference evidence="2 3" key="1">
    <citation type="submission" date="2018-08" db="EMBL/GenBank/DDBJ databases">
        <title>Complete genome sequence of JP2-74.</title>
        <authorList>
            <person name="Wu L."/>
        </authorList>
    </citation>
    <scope>NUCLEOTIDE SEQUENCE [LARGE SCALE GENOMIC DNA]</scope>
    <source>
        <strain evidence="2 3">JP2-74</strain>
    </source>
</reference>
<dbReference type="KEGG" id="crz:D1345_06655"/>
<gene>
    <name evidence="2" type="ORF">D1345_06655</name>
</gene>